<name>A0AAD6CAA7_9EURO</name>
<evidence type="ECO:0000259" key="2">
    <source>
        <dbReference type="PROSITE" id="PS50191"/>
    </source>
</evidence>
<dbReference type="SMART" id="SM00516">
    <property type="entry name" value="SEC14"/>
    <property type="match status" value="1"/>
</dbReference>
<feature type="compositionally biased region" description="Basic and acidic residues" evidence="1">
    <location>
        <begin position="578"/>
        <end position="589"/>
    </location>
</feature>
<dbReference type="InterPro" id="IPR036865">
    <property type="entry name" value="CRAL-TRIO_dom_sf"/>
</dbReference>
<reference evidence="3" key="2">
    <citation type="journal article" date="2023" name="IMA Fungus">
        <title>Comparative genomic study of the Penicillium genus elucidates a diverse pangenome and 15 lateral gene transfer events.</title>
        <authorList>
            <person name="Petersen C."/>
            <person name="Sorensen T."/>
            <person name="Nielsen M.R."/>
            <person name="Sondergaard T.E."/>
            <person name="Sorensen J.L."/>
            <person name="Fitzpatrick D.A."/>
            <person name="Frisvad J.C."/>
            <person name="Nielsen K.L."/>
        </authorList>
    </citation>
    <scope>NUCLEOTIDE SEQUENCE</scope>
    <source>
        <strain evidence="3">IBT 16125</strain>
    </source>
</reference>
<dbReference type="Proteomes" id="UP001213681">
    <property type="component" value="Unassembled WGS sequence"/>
</dbReference>
<dbReference type="InterPro" id="IPR052432">
    <property type="entry name" value="PITP/CRAL-TRIO"/>
</dbReference>
<feature type="region of interest" description="Disordered" evidence="1">
    <location>
        <begin position="578"/>
        <end position="606"/>
    </location>
</feature>
<sequence length="606" mass="68037">MRACSILRRISPSASPRPVSCRINSAAASPERGAQIASQYARQPRPFSLVRPYSTRPHSQDQPREASSFWTITFTLLAVGGGAWLHDKYFTSTDNSPLSLPSPTPASQSHSFLQVIDTLTTMPIEPAPGTVGTLTPEQEVKLQEFWVLTLRVFGVPLDVLEAEHANGKGNAEAAQDKKSSGKRRGWSLWGKSGDDEEDKKSVSSASGITSSLASINITDGDDKHGQSKEFQQALVELQPEEIRTAFWNMVKQDNPDALLLRFLRARKWDVKKALIMLISTMRWRLQDVHVDDDIMANGEAQALKQASSADPAKKQKGEEFLKQMRMGKSFLHGVDKFGRPICVVRVRLHRASDQEVDTLERFTVYTIETARLLLAPPVETATIIFDMTNFALANMDYTPVKFMIKCFEANYPESLGSVLIHKAPWIFSSIWSVIKGWLDPVVAAKIHFTKNREDLEEFIAPGQIMKELEGDENWEYAYAEIKEGENAQMEDTETRDKLIAERQVLAKEIQDVTIEWIRASYKKETDAVNAAKDKRNGLIEKLREQYWVLDPYIRARSLYDRLNIVKGGGKIEFYPEAEKKAAQDEKKVSGDAPAETPEATESAQSA</sequence>
<dbReference type="GeneID" id="81599251"/>
<dbReference type="PROSITE" id="PS50191">
    <property type="entry name" value="CRAL_TRIO"/>
    <property type="match status" value="1"/>
</dbReference>
<dbReference type="SUPFAM" id="SSF46938">
    <property type="entry name" value="CRAL/TRIO N-terminal domain"/>
    <property type="match status" value="1"/>
</dbReference>
<accession>A0AAD6CAA7</accession>
<dbReference type="PANTHER" id="PTHR46590:SF1">
    <property type="entry name" value="PHOSPHATIDYLINOSITOL TRANSFER PROTEIN CSR1"/>
    <property type="match status" value="1"/>
</dbReference>
<dbReference type="SMART" id="SM01100">
    <property type="entry name" value="CRAL_TRIO_N"/>
    <property type="match status" value="1"/>
</dbReference>
<reference evidence="3" key="1">
    <citation type="submission" date="2022-12" db="EMBL/GenBank/DDBJ databases">
        <authorList>
            <person name="Petersen C."/>
        </authorList>
    </citation>
    <scope>NUCLEOTIDE SEQUENCE</scope>
    <source>
        <strain evidence="3">IBT 16125</strain>
    </source>
</reference>
<evidence type="ECO:0000256" key="1">
    <source>
        <dbReference type="SAM" id="MobiDB-lite"/>
    </source>
</evidence>
<keyword evidence="4" id="KW-1185">Reference proteome</keyword>
<dbReference type="CDD" id="cd00170">
    <property type="entry name" value="SEC14"/>
    <property type="match status" value="1"/>
</dbReference>
<feature type="domain" description="CRAL-TRIO" evidence="2">
    <location>
        <begin position="313"/>
        <end position="476"/>
    </location>
</feature>
<organism evidence="3 4">
    <name type="scientific">Penicillium daleae</name>
    <dbReference type="NCBI Taxonomy" id="63821"/>
    <lineage>
        <taxon>Eukaryota</taxon>
        <taxon>Fungi</taxon>
        <taxon>Dikarya</taxon>
        <taxon>Ascomycota</taxon>
        <taxon>Pezizomycotina</taxon>
        <taxon>Eurotiomycetes</taxon>
        <taxon>Eurotiomycetidae</taxon>
        <taxon>Eurotiales</taxon>
        <taxon>Aspergillaceae</taxon>
        <taxon>Penicillium</taxon>
    </lineage>
</organism>
<dbReference type="Pfam" id="PF00650">
    <property type="entry name" value="CRAL_TRIO"/>
    <property type="match status" value="1"/>
</dbReference>
<dbReference type="InterPro" id="IPR001251">
    <property type="entry name" value="CRAL-TRIO_dom"/>
</dbReference>
<feature type="region of interest" description="Disordered" evidence="1">
    <location>
        <begin position="166"/>
        <end position="205"/>
    </location>
</feature>
<dbReference type="Gene3D" id="3.40.525.10">
    <property type="entry name" value="CRAL-TRIO lipid binding domain"/>
    <property type="match status" value="1"/>
</dbReference>
<dbReference type="PANTHER" id="PTHR46590">
    <property type="entry name" value="PHOSPHATIDYLINOSITOL TRANSFER PROTEIN CSR1-RELATED"/>
    <property type="match status" value="1"/>
</dbReference>
<protein>
    <submittedName>
        <fullName evidence="3">CRAL-TRIO domain-containing protein</fullName>
    </submittedName>
</protein>
<dbReference type="SUPFAM" id="SSF52087">
    <property type="entry name" value="CRAL/TRIO domain"/>
    <property type="match status" value="1"/>
</dbReference>
<comment type="caution">
    <text evidence="3">The sequence shown here is derived from an EMBL/GenBank/DDBJ whole genome shotgun (WGS) entry which is preliminary data.</text>
</comment>
<dbReference type="Pfam" id="PF03765">
    <property type="entry name" value="CRAL_TRIO_N"/>
    <property type="match status" value="1"/>
</dbReference>
<dbReference type="InterPro" id="IPR036273">
    <property type="entry name" value="CRAL/TRIO_N_dom_sf"/>
</dbReference>
<evidence type="ECO:0000313" key="3">
    <source>
        <dbReference type="EMBL" id="KAJ5454670.1"/>
    </source>
</evidence>
<feature type="compositionally biased region" description="Low complexity" evidence="1">
    <location>
        <begin position="592"/>
        <end position="606"/>
    </location>
</feature>
<dbReference type="EMBL" id="JAPVEA010000005">
    <property type="protein sequence ID" value="KAJ5454670.1"/>
    <property type="molecule type" value="Genomic_DNA"/>
</dbReference>
<proteinExistence type="predicted"/>
<evidence type="ECO:0000313" key="4">
    <source>
        <dbReference type="Proteomes" id="UP001213681"/>
    </source>
</evidence>
<feature type="region of interest" description="Disordered" evidence="1">
    <location>
        <begin position="12"/>
        <end position="41"/>
    </location>
</feature>
<gene>
    <name evidence="3" type="ORF">N7458_005626</name>
</gene>
<dbReference type="AlphaFoldDB" id="A0AAD6CAA7"/>
<dbReference type="RefSeq" id="XP_056767626.1">
    <property type="nucleotide sequence ID" value="XM_056909008.1"/>
</dbReference>
<dbReference type="InterPro" id="IPR011074">
    <property type="entry name" value="CRAL/TRIO_N_dom"/>
</dbReference>